<keyword evidence="4 8" id="KW-0285">Flavoprotein</keyword>
<comment type="similarity">
    <text evidence="3 8">Belongs to the methylenetetrahydrofolate reductase family.</text>
</comment>
<dbReference type="CDD" id="cd00537">
    <property type="entry name" value="MTHFR"/>
    <property type="match status" value="1"/>
</dbReference>
<comment type="pathway">
    <text evidence="2 8">One-carbon metabolism; tetrahydrofolate interconversion.</text>
</comment>
<evidence type="ECO:0000256" key="8">
    <source>
        <dbReference type="RuleBase" id="RU003862"/>
    </source>
</evidence>
<evidence type="ECO:0000256" key="2">
    <source>
        <dbReference type="ARBA" id="ARBA00004777"/>
    </source>
</evidence>
<sequence>MTHSLKTKLMKKQFVVTVEMEPPRGADPWGVYEKIKPLSALVDAVNIADSPMAKMRMSPIALAYLVQKELNLETIFHLTCRDRNQLGLQSELLGAHALGVKNILTLTGDKPEQGDHPDATGVFDVDAIGLGRIASNLNNGQDMLGNPIEGKTDFFIGAVVNPTSEDLQAELEKLHRKIDSGVGFFQTQPIFDMVQLEGFLKIADQINVPIIYGLMPLKSAKLAKYLNRQVPGVHVPDRLIDRLETKGREAGQEIAEELFLEMKKSLSGVHIFPMGDIQLVETLLKENYENVGCKKAI</sequence>
<comment type="cofactor">
    <cofactor evidence="1 8">
        <name>FAD</name>
        <dbReference type="ChEBI" id="CHEBI:57692"/>
    </cofactor>
</comment>
<dbReference type="PANTHER" id="PTHR45754:SF3">
    <property type="entry name" value="METHYLENETETRAHYDROFOLATE REDUCTASE (NADPH)"/>
    <property type="match status" value="1"/>
</dbReference>
<dbReference type="Pfam" id="PF02219">
    <property type="entry name" value="MTHFR"/>
    <property type="match status" value="1"/>
</dbReference>
<keyword evidence="6 8" id="KW-0560">Oxidoreductase</keyword>
<dbReference type="GO" id="GO:0035999">
    <property type="term" value="P:tetrahydrofolate interconversion"/>
    <property type="evidence" value="ECO:0007669"/>
    <property type="project" value="UniProtKB-UniPathway"/>
</dbReference>
<dbReference type="Gene3D" id="3.20.20.220">
    <property type="match status" value="1"/>
</dbReference>
<name>A0A841KU25_9FIRM</name>
<dbReference type="GO" id="GO:0071949">
    <property type="term" value="F:FAD binding"/>
    <property type="evidence" value="ECO:0007669"/>
    <property type="project" value="TreeGrafter"/>
</dbReference>
<dbReference type="GO" id="GO:0009086">
    <property type="term" value="P:methionine biosynthetic process"/>
    <property type="evidence" value="ECO:0007669"/>
    <property type="project" value="TreeGrafter"/>
</dbReference>
<dbReference type="RefSeq" id="WP_184311445.1">
    <property type="nucleotide sequence ID" value="NZ_JACHEN010000018.1"/>
</dbReference>
<dbReference type="Proteomes" id="UP000579281">
    <property type="component" value="Unassembled WGS sequence"/>
</dbReference>
<organism evidence="9 10">
    <name type="scientific">Anaerosolibacter carboniphilus</name>
    <dbReference type="NCBI Taxonomy" id="1417629"/>
    <lineage>
        <taxon>Bacteria</taxon>
        <taxon>Bacillati</taxon>
        <taxon>Bacillota</taxon>
        <taxon>Clostridia</taxon>
        <taxon>Peptostreptococcales</taxon>
        <taxon>Thermotaleaceae</taxon>
        <taxon>Anaerosolibacter</taxon>
    </lineage>
</organism>
<keyword evidence="5 8" id="KW-0274">FAD</keyword>
<keyword evidence="10" id="KW-1185">Reference proteome</keyword>
<evidence type="ECO:0000256" key="3">
    <source>
        <dbReference type="ARBA" id="ARBA00006743"/>
    </source>
</evidence>
<evidence type="ECO:0000313" key="10">
    <source>
        <dbReference type="Proteomes" id="UP000579281"/>
    </source>
</evidence>
<evidence type="ECO:0000256" key="6">
    <source>
        <dbReference type="ARBA" id="ARBA00023002"/>
    </source>
</evidence>
<dbReference type="SUPFAM" id="SSF51730">
    <property type="entry name" value="FAD-linked oxidoreductase"/>
    <property type="match status" value="1"/>
</dbReference>
<dbReference type="InterPro" id="IPR003171">
    <property type="entry name" value="Mehydrof_redctse-like"/>
</dbReference>
<proteinExistence type="inferred from homology"/>
<reference evidence="9 10" key="1">
    <citation type="submission" date="2020-08" db="EMBL/GenBank/DDBJ databases">
        <title>Genomic Encyclopedia of Type Strains, Phase IV (KMG-IV): sequencing the most valuable type-strain genomes for metagenomic binning, comparative biology and taxonomic classification.</title>
        <authorList>
            <person name="Goeker M."/>
        </authorList>
    </citation>
    <scope>NUCLEOTIDE SEQUENCE [LARGE SCALE GENOMIC DNA]</scope>
    <source>
        <strain evidence="9 10">DSM 103526</strain>
    </source>
</reference>
<comment type="catalytic activity">
    <reaction evidence="7">
        <text>(6S)-5-methyl-5,6,7,8-tetrahydrofolate + NAD(+) = (6R)-5,10-methylene-5,6,7,8-tetrahydrofolate + NADH + H(+)</text>
        <dbReference type="Rhea" id="RHEA:19821"/>
        <dbReference type="ChEBI" id="CHEBI:15378"/>
        <dbReference type="ChEBI" id="CHEBI:15636"/>
        <dbReference type="ChEBI" id="CHEBI:18608"/>
        <dbReference type="ChEBI" id="CHEBI:57540"/>
        <dbReference type="ChEBI" id="CHEBI:57945"/>
        <dbReference type="EC" id="1.5.1.54"/>
    </reaction>
    <physiologicalReaction direction="right-to-left" evidence="7">
        <dbReference type="Rhea" id="RHEA:19823"/>
    </physiologicalReaction>
</comment>
<dbReference type="UniPathway" id="UPA00193"/>
<gene>
    <name evidence="9" type="ORF">HNQ80_003036</name>
</gene>
<evidence type="ECO:0000256" key="4">
    <source>
        <dbReference type="ARBA" id="ARBA00022630"/>
    </source>
</evidence>
<dbReference type="EMBL" id="JACHEN010000018">
    <property type="protein sequence ID" value="MBB6216931.1"/>
    <property type="molecule type" value="Genomic_DNA"/>
</dbReference>
<dbReference type="AlphaFoldDB" id="A0A841KU25"/>
<evidence type="ECO:0000256" key="1">
    <source>
        <dbReference type="ARBA" id="ARBA00001974"/>
    </source>
</evidence>
<evidence type="ECO:0000256" key="5">
    <source>
        <dbReference type="ARBA" id="ARBA00022827"/>
    </source>
</evidence>
<evidence type="ECO:0000256" key="7">
    <source>
        <dbReference type="ARBA" id="ARBA00048628"/>
    </source>
</evidence>
<dbReference type="InterPro" id="IPR029041">
    <property type="entry name" value="FAD-linked_oxidoreductase-like"/>
</dbReference>
<dbReference type="GO" id="GO:0005829">
    <property type="term" value="C:cytosol"/>
    <property type="evidence" value="ECO:0007669"/>
    <property type="project" value="TreeGrafter"/>
</dbReference>
<accession>A0A841KU25</accession>
<dbReference type="GO" id="GO:0106312">
    <property type="term" value="F:methylenetetrahydrofolate reductase (NADH) activity"/>
    <property type="evidence" value="ECO:0007669"/>
    <property type="project" value="UniProtKB-EC"/>
</dbReference>
<evidence type="ECO:0000313" key="9">
    <source>
        <dbReference type="EMBL" id="MBB6216931.1"/>
    </source>
</evidence>
<protein>
    <recommendedName>
        <fullName evidence="8">Methylenetetrahydrofolate reductase</fullName>
    </recommendedName>
</protein>
<dbReference type="PANTHER" id="PTHR45754">
    <property type="entry name" value="METHYLENETETRAHYDROFOLATE REDUCTASE"/>
    <property type="match status" value="1"/>
</dbReference>
<comment type="caution">
    <text evidence="9">The sequence shown here is derived from an EMBL/GenBank/DDBJ whole genome shotgun (WGS) entry which is preliminary data.</text>
</comment>